<proteinExistence type="predicted"/>
<dbReference type="RefSeq" id="WP_080972435.1">
    <property type="nucleotide sequence ID" value="NZ_CAACYF010000006.1"/>
</dbReference>
<name>A0ABC8CJF0_CORST</name>
<dbReference type="EMBL" id="CP068158">
    <property type="protein sequence ID" value="QQU76482.1"/>
    <property type="molecule type" value="Genomic_DNA"/>
</dbReference>
<evidence type="ECO:0000259" key="1">
    <source>
        <dbReference type="Pfam" id="PF13340"/>
    </source>
</evidence>
<evidence type="ECO:0000313" key="4">
    <source>
        <dbReference type="Proteomes" id="UP000231994"/>
    </source>
</evidence>
<dbReference type="PANTHER" id="PTHR46637:SF1">
    <property type="entry name" value="BLL5188 PROTEIN"/>
    <property type="match status" value="1"/>
</dbReference>
<reference evidence="3 5" key="2">
    <citation type="submission" date="2021-01" db="EMBL/GenBank/DDBJ databases">
        <title>FDA dAtabase for Regulatory Grade micrObial Sequences (FDA-ARGOS): Supporting development and validation of Infectious Disease Dx tests.</title>
        <authorList>
            <person name="Sproer C."/>
            <person name="Gronow S."/>
            <person name="Severitt S."/>
            <person name="Schroder I."/>
            <person name="Tallon L."/>
            <person name="Sadzewicz L."/>
            <person name="Zhao X."/>
            <person name="Boylan J."/>
            <person name="Ott S."/>
            <person name="Bowen H."/>
            <person name="Vavikolanu K."/>
            <person name="Mehta A."/>
            <person name="Aluvathingal J."/>
            <person name="Nadendla S."/>
            <person name="Lowell S."/>
            <person name="Myers T."/>
            <person name="Yan Y."/>
            <person name="Sichtig H."/>
        </authorList>
    </citation>
    <scope>NUCLEOTIDE SEQUENCE [LARGE SCALE GENOMIC DNA]</scope>
    <source>
        <strain evidence="3 5">FDAARGOS_1115</strain>
    </source>
</reference>
<organism evidence="2 4">
    <name type="scientific">Corynebacterium striatum</name>
    <dbReference type="NCBI Taxonomy" id="43770"/>
    <lineage>
        <taxon>Bacteria</taxon>
        <taxon>Bacillati</taxon>
        <taxon>Actinomycetota</taxon>
        <taxon>Actinomycetes</taxon>
        <taxon>Mycobacteriales</taxon>
        <taxon>Corynebacteriaceae</taxon>
        <taxon>Corynebacterium</taxon>
    </lineage>
</organism>
<dbReference type="EMBL" id="CP024932">
    <property type="protein sequence ID" value="ATZ08520.1"/>
    <property type="molecule type" value="Genomic_DNA"/>
</dbReference>
<sequence length="101" mass="11693">MGNHRSTPALYHRKVGRPFSDNRTIMEAIVYRFRIGCPWRDLAERFGPRQTLWKRHNLYSRTGVYDAIHQPVVALKDTEGTIDWSLSEAVEEVSPKLLVLA</sequence>
<evidence type="ECO:0000313" key="5">
    <source>
        <dbReference type="Proteomes" id="UP000595757"/>
    </source>
</evidence>
<protein>
    <submittedName>
        <fullName evidence="3">Transposase</fullName>
    </submittedName>
</protein>
<dbReference type="Proteomes" id="UP000231994">
    <property type="component" value="Chromosome"/>
</dbReference>
<feature type="domain" description="Insertion element IS402-like" evidence="1">
    <location>
        <begin position="13"/>
        <end position="69"/>
    </location>
</feature>
<dbReference type="Pfam" id="PF13340">
    <property type="entry name" value="DUF4096"/>
    <property type="match status" value="1"/>
</dbReference>
<gene>
    <name evidence="2" type="ORF">A9D01_06900</name>
    <name evidence="3" type="ORF">I6I72_10270</name>
</gene>
<accession>A0ABC8CJF0</accession>
<dbReference type="Proteomes" id="UP000595757">
    <property type="component" value="Chromosome"/>
</dbReference>
<dbReference type="InterPro" id="IPR052909">
    <property type="entry name" value="Transposase_6_like"/>
</dbReference>
<keyword evidence="5" id="KW-1185">Reference proteome</keyword>
<dbReference type="PANTHER" id="PTHR46637">
    <property type="entry name" value="TIS1421-TRANSPOSASE PROTEIN A"/>
    <property type="match status" value="1"/>
</dbReference>
<dbReference type="AlphaFoldDB" id="A0ABC8CJF0"/>
<dbReference type="InterPro" id="IPR025161">
    <property type="entry name" value="IS402-like_dom"/>
</dbReference>
<dbReference type="GeneID" id="72412380"/>
<evidence type="ECO:0000313" key="2">
    <source>
        <dbReference type="EMBL" id="ATZ08520.1"/>
    </source>
</evidence>
<evidence type="ECO:0000313" key="3">
    <source>
        <dbReference type="EMBL" id="QQU76482.1"/>
    </source>
</evidence>
<reference evidence="2 4" key="1">
    <citation type="submission" date="2017-11" db="EMBL/GenBank/DDBJ databases">
        <title>Whole genome sequencing of cultured pathogen.</title>
        <authorList>
            <person name="Hoffmann M."/>
            <person name="Sanchez M."/>
            <person name="Timme R."/>
            <person name="Nudel K."/>
            <person name="Bry L."/>
        </authorList>
    </citation>
    <scope>NUCLEOTIDE SEQUENCE [LARGE SCALE GENOMIC DNA]</scope>
    <source>
        <strain evidence="2 4">216</strain>
    </source>
</reference>